<evidence type="ECO:0000259" key="9">
    <source>
        <dbReference type="PROSITE" id="PS50011"/>
    </source>
</evidence>
<keyword evidence="1 5" id="KW-0853">WD repeat</keyword>
<evidence type="ECO:0000256" key="2">
    <source>
        <dbReference type="ARBA" id="ARBA00022737"/>
    </source>
</evidence>
<feature type="repeat" description="WD" evidence="5">
    <location>
        <begin position="1298"/>
        <end position="1330"/>
    </location>
</feature>
<organism evidence="10 11">
    <name type="scientific">Sorangium cellulosum</name>
    <name type="common">Polyangium cellulosum</name>
    <dbReference type="NCBI Taxonomy" id="56"/>
    <lineage>
        <taxon>Bacteria</taxon>
        <taxon>Pseudomonadati</taxon>
        <taxon>Myxococcota</taxon>
        <taxon>Polyangia</taxon>
        <taxon>Polyangiales</taxon>
        <taxon>Polyangiaceae</taxon>
        <taxon>Sorangium</taxon>
    </lineage>
</organism>
<dbReference type="Gene3D" id="3.40.50.300">
    <property type="entry name" value="P-loop containing nucleotide triphosphate hydrolases"/>
    <property type="match status" value="1"/>
</dbReference>
<feature type="repeat" description="WD" evidence="5">
    <location>
        <begin position="1130"/>
        <end position="1162"/>
    </location>
</feature>
<dbReference type="Proteomes" id="UP000295497">
    <property type="component" value="Chromosome"/>
</dbReference>
<reference evidence="10 11" key="1">
    <citation type="submission" date="2015-09" db="EMBL/GenBank/DDBJ databases">
        <title>Sorangium comparison.</title>
        <authorList>
            <person name="Zaburannyi N."/>
            <person name="Bunk B."/>
            <person name="Overmann J."/>
            <person name="Mueller R."/>
        </authorList>
    </citation>
    <scope>NUCLEOTIDE SEQUENCE [LARGE SCALE GENOMIC DNA]</scope>
    <source>
        <strain evidence="10 11">So ce836</strain>
    </source>
</reference>
<evidence type="ECO:0000256" key="6">
    <source>
        <dbReference type="PROSITE-ProRule" id="PRU10141"/>
    </source>
</evidence>
<dbReference type="EMBL" id="CP012672">
    <property type="protein sequence ID" value="AUX31174.1"/>
    <property type="molecule type" value="Genomic_DNA"/>
</dbReference>
<protein>
    <recommendedName>
        <fullName evidence="9">Protein kinase domain-containing protein</fullName>
    </recommendedName>
</protein>
<dbReference type="RefSeq" id="WP_129575012.1">
    <property type="nucleotide sequence ID" value="NZ_CP012672.1"/>
</dbReference>
<dbReference type="InterPro" id="IPR017441">
    <property type="entry name" value="Protein_kinase_ATP_BS"/>
</dbReference>
<dbReference type="PROSITE" id="PS50294">
    <property type="entry name" value="WD_REPEATS_REGION"/>
    <property type="match status" value="13"/>
</dbReference>
<feature type="region of interest" description="Disordered" evidence="8">
    <location>
        <begin position="169"/>
        <end position="195"/>
    </location>
</feature>
<name>A0A4P2QM80_SORCE</name>
<dbReference type="PROSITE" id="PS00107">
    <property type="entry name" value="PROTEIN_KINASE_ATP"/>
    <property type="match status" value="1"/>
</dbReference>
<feature type="repeat" description="WD" evidence="5">
    <location>
        <begin position="1088"/>
        <end position="1120"/>
    </location>
</feature>
<keyword evidence="2" id="KW-0677">Repeat</keyword>
<feature type="repeat" description="WD" evidence="5">
    <location>
        <begin position="1172"/>
        <end position="1204"/>
    </location>
</feature>
<dbReference type="GO" id="GO:0004672">
    <property type="term" value="F:protein kinase activity"/>
    <property type="evidence" value="ECO:0007669"/>
    <property type="project" value="InterPro"/>
</dbReference>
<feature type="binding site" evidence="6">
    <location>
        <position position="109"/>
    </location>
    <ligand>
        <name>ATP</name>
        <dbReference type="ChEBI" id="CHEBI:30616"/>
    </ligand>
</feature>
<proteinExistence type="predicted"/>
<dbReference type="SMART" id="SM00320">
    <property type="entry name" value="WD40"/>
    <property type="match status" value="14"/>
</dbReference>
<feature type="repeat" description="WD" evidence="5">
    <location>
        <begin position="1382"/>
        <end position="1414"/>
    </location>
</feature>
<dbReference type="CDD" id="cd00200">
    <property type="entry name" value="WD40"/>
    <property type="match status" value="2"/>
</dbReference>
<sequence>MAKHPHAPSARDELHLDIAHAALLAGGGHGPAPQDNPAPRAPDAPPEPPSAPVTTAAAADPAGAPQASSTIAAGSVIRHYELIRALGSGGMGTVFLARDTRLGRLVAIKVLLKHSGERAQRFPIEARATAHISHENIVVIHELGEHDGRPYMVLEYIKGKTLSELLSKQRDGLDGERDEEDAEAPPSAPTAAGLPPGRAVELMIPVVRALVCAHERGIVHRDLKPSNIMISDTGTVKVLDFGLAKLLGGRDGERDGIADVALAETLLDDDVNGLVLTGAGVRLGTAPYMSPEQWGAGPVDHRTDLWAVGILLAKLVLGRHPLSPLSLYELSTIARLNVPMPSLREMRPDLGKLASIIDRCLIKRREDRLGSARELLAELEALAPACSRPAAGEDQNPYAGLAAFQESDASRFFGRARSIAEVVARLAEQPLIAVVGPSGAGKSSFVRAGVIPALGRAGEAWESFTIRPGAHPLAALAELLLAHEFETSTQDAARPARDASAAGGEDREGLIAKLCAEPGFLGAQLRARARRKLKRAVLFVDQFEELYTLARGGERERAAFYACLAGVADDPGSPLRVLLTLRSDFLDLVAEAHAATTGLNRGLMLLSPMDREGLREALLRPLEAVEHRFEPPELVEEMLDQLEHTAGALPLLSFTAAKLWEQRDRAPRVLTEASYRRMGGVAGTLAGHADAVLDAMSSGERMLARAALLRLVTPERTRALCTLGELCELSAVPSDRDRVLSRLIDARLLTVEGGGAAEATVEIVHESLIEAWPTLARWVAESQEDAAFRSRLRSAAAQWEASGRSEGLLWRAQAAADAKHWRARYSGELALGEERYLKAVIALAERARRRRWRIAMGAIGGLATAAVAVSYLAVRADRAAAWAREEAAMAARQAARADQEAERAQAEARQARNATRIAAAREQQADPTTALALLREVEPPEVPRGWSELSRGALQAGVARVVLTHPEAVLGTAFSPDGKRIVSACFDNIARVWNADGTGEPLALRGHEDRVWSAAFSPDGKRIVTASFDKTARVWSADGTGEPLVLRGHADRIHSAAFSADGERIVTASFDHTVRVWSADGAGEPLVLRGHAAGVYSAAFSPDGKRIVSSSHDKTARVWSADGAGEPLVLRGHAGAVYSAAFSPDGKRIVTASWDKTARVWSADGTGEPLVLRGHEAGVYSASFSPDGKRIVTTSWDKTVQLWSADGKGDLLVLRGHEDGIYSATFSPDGTSIVSASWDKTARVWSVDGTGDLLVLRGHEAGVYAVAFSADGKSIASASADKTARVWRTGDMRAPLVLRGHDDRIYSAAFSPDGKRIITGSWDKTARIWSADGTGEPLVLRGHADGVYSAGFSPDGERVVTASWDKTARVWSADGMGEPVVLRGHEERVNSAAFSPDGKRVVTAAWDKTARVWSADGTGEPVVLRGHEERVNSAAFSPDGKRVVTASWDKTARVWSADGTGEPVVLRGHDHWVISAAFSADGKHIVTASQDKTVRVWNADGTGDPMVLRGAGMAYNHAVFSPDGKSIAAASDDNSVWIWADLDPLRGVDDPRLWTVTTYCMPVERRIKILNVPEATAHAQQDACLRRVEQARGADFAPPTNP</sequence>
<evidence type="ECO:0000313" key="10">
    <source>
        <dbReference type="EMBL" id="AUX31174.1"/>
    </source>
</evidence>
<dbReference type="SUPFAM" id="SSF56112">
    <property type="entry name" value="Protein kinase-like (PK-like)"/>
    <property type="match status" value="1"/>
</dbReference>
<feature type="repeat" description="WD" evidence="5">
    <location>
        <begin position="1466"/>
        <end position="1498"/>
    </location>
</feature>
<dbReference type="Gene3D" id="2.130.10.10">
    <property type="entry name" value="YVTN repeat-like/Quinoprotein amine dehydrogenase"/>
    <property type="match status" value="4"/>
</dbReference>
<dbReference type="SUPFAM" id="SSF50978">
    <property type="entry name" value="WD40 repeat-like"/>
    <property type="match status" value="2"/>
</dbReference>
<evidence type="ECO:0000256" key="8">
    <source>
        <dbReference type="SAM" id="MobiDB-lite"/>
    </source>
</evidence>
<dbReference type="InterPro" id="IPR011009">
    <property type="entry name" value="Kinase-like_dom_sf"/>
</dbReference>
<feature type="repeat" description="WD" evidence="5">
    <location>
        <begin position="1424"/>
        <end position="1456"/>
    </location>
</feature>
<keyword evidence="3 6" id="KW-0547">Nucleotide-binding</keyword>
<feature type="coiled-coil region" evidence="7">
    <location>
        <begin position="887"/>
        <end position="914"/>
    </location>
</feature>
<dbReference type="InterPro" id="IPR027417">
    <property type="entry name" value="P-loop_NTPase"/>
</dbReference>
<dbReference type="CDD" id="cd14014">
    <property type="entry name" value="STKc_PknB_like"/>
    <property type="match status" value="1"/>
</dbReference>
<evidence type="ECO:0000256" key="7">
    <source>
        <dbReference type="SAM" id="Coils"/>
    </source>
</evidence>
<dbReference type="InterPro" id="IPR036322">
    <property type="entry name" value="WD40_repeat_dom_sf"/>
</dbReference>
<dbReference type="InterPro" id="IPR001680">
    <property type="entry name" value="WD40_rpt"/>
</dbReference>
<dbReference type="GO" id="GO:0005524">
    <property type="term" value="F:ATP binding"/>
    <property type="evidence" value="ECO:0007669"/>
    <property type="project" value="UniProtKB-UniRule"/>
</dbReference>
<keyword evidence="4 6" id="KW-0067">ATP-binding</keyword>
<keyword evidence="7" id="KW-0175">Coiled coil</keyword>
<gene>
    <name evidence="10" type="ORF">SOCE836_033010</name>
</gene>
<dbReference type="SUPFAM" id="SSF52540">
    <property type="entry name" value="P-loop containing nucleoside triphosphate hydrolases"/>
    <property type="match status" value="1"/>
</dbReference>
<dbReference type="Pfam" id="PF00400">
    <property type="entry name" value="WD40"/>
    <property type="match status" value="14"/>
</dbReference>
<feature type="region of interest" description="Disordered" evidence="8">
    <location>
        <begin position="20"/>
        <end position="66"/>
    </location>
</feature>
<dbReference type="InterPro" id="IPR049052">
    <property type="entry name" value="nSTAND1"/>
</dbReference>
<dbReference type="SMART" id="SM00220">
    <property type="entry name" value="S_TKc"/>
    <property type="match status" value="1"/>
</dbReference>
<evidence type="ECO:0000256" key="1">
    <source>
        <dbReference type="ARBA" id="ARBA00022574"/>
    </source>
</evidence>
<feature type="compositionally biased region" description="Low complexity" evidence="8">
    <location>
        <begin position="52"/>
        <end position="66"/>
    </location>
</feature>
<dbReference type="InterPro" id="IPR008271">
    <property type="entry name" value="Ser/Thr_kinase_AS"/>
</dbReference>
<feature type="domain" description="Protein kinase" evidence="9">
    <location>
        <begin position="80"/>
        <end position="382"/>
    </location>
</feature>
<dbReference type="Gene3D" id="1.10.510.10">
    <property type="entry name" value="Transferase(Phosphotransferase) domain 1"/>
    <property type="match status" value="1"/>
</dbReference>
<dbReference type="Gene3D" id="3.30.200.20">
    <property type="entry name" value="Phosphorylase Kinase, domain 1"/>
    <property type="match status" value="1"/>
</dbReference>
<feature type="repeat" description="WD" evidence="5">
    <location>
        <begin position="1004"/>
        <end position="1036"/>
    </location>
</feature>
<dbReference type="InterPro" id="IPR020472">
    <property type="entry name" value="WD40_PAC1"/>
</dbReference>
<feature type="repeat" description="WD" evidence="5">
    <location>
        <begin position="962"/>
        <end position="994"/>
    </location>
</feature>
<dbReference type="InterPro" id="IPR015943">
    <property type="entry name" value="WD40/YVTN_repeat-like_dom_sf"/>
</dbReference>
<feature type="repeat" description="WD" evidence="5">
    <location>
        <begin position="1340"/>
        <end position="1372"/>
    </location>
</feature>
<accession>A0A4P2QM80</accession>
<evidence type="ECO:0000256" key="5">
    <source>
        <dbReference type="PROSITE-ProRule" id="PRU00221"/>
    </source>
</evidence>
<dbReference type="PROSITE" id="PS50082">
    <property type="entry name" value="WD_REPEATS_2"/>
    <property type="match status" value="14"/>
</dbReference>
<dbReference type="SUPFAM" id="SSF50960">
    <property type="entry name" value="TolB, C-terminal domain"/>
    <property type="match status" value="1"/>
</dbReference>
<dbReference type="Pfam" id="PF20703">
    <property type="entry name" value="nSTAND1"/>
    <property type="match status" value="1"/>
</dbReference>
<dbReference type="PANTHER" id="PTHR19848">
    <property type="entry name" value="WD40 REPEAT PROTEIN"/>
    <property type="match status" value="1"/>
</dbReference>
<dbReference type="Pfam" id="PF00069">
    <property type="entry name" value="Pkinase"/>
    <property type="match status" value="1"/>
</dbReference>
<feature type="repeat" description="WD" evidence="5">
    <location>
        <begin position="1214"/>
        <end position="1248"/>
    </location>
</feature>
<dbReference type="PROSITE" id="PS50011">
    <property type="entry name" value="PROTEIN_KINASE_DOM"/>
    <property type="match status" value="1"/>
</dbReference>
<feature type="repeat" description="WD" evidence="5">
    <location>
        <begin position="1508"/>
        <end position="1539"/>
    </location>
</feature>
<dbReference type="InterPro" id="IPR000719">
    <property type="entry name" value="Prot_kinase_dom"/>
</dbReference>
<evidence type="ECO:0000256" key="4">
    <source>
        <dbReference type="ARBA" id="ARBA00022840"/>
    </source>
</evidence>
<feature type="repeat" description="WD" evidence="5">
    <location>
        <begin position="1046"/>
        <end position="1078"/>
    </location>
</feature>
<evidence type="ECO:0000313" key="11">
    <source>
        <dbReference type="Proteomes" id="UP000295497"/>
    </source>
</evidence>
<dbReference type="PROSITE" id="PS00108">
    <property type="entry name" value="PROTEIN_KINASE_ST"/>
    <property type="match status" value="1"/>
</dbReference>
<evidence type="ECO:0000256" key="3">
    <source>
        <dbReference type="ARBA" id="ARBA00022741"/>
    </source>
</evidence>
<dbReference type="PANTHER" id="PTHR19848:SF8">
    <property type="entry name" value="F-BOX AND WD REPEAT DOMAIN CONTAINING 7"/>
    <property type="match status" value="1"/>
</dbReference>
<feature type="compositionally biased region" description="Pro residues" evidence="8">
    <location>
        <begin position="34"/>
        <end position="51"/>
    </location>
</feature>
<feature type="repeat" description="WD" evidence="5">
    <location>
        <begin position="1256"/>
        <end position="1287"/>
    </location>
</feature>
<dbReference type="PRINTS" id="PR00320">
    <property type="entry name" value="GPROTEINBRPT"/>
</dbReference>